<evidence type="ECO:0000256" key="4">
    <source>
        <dbReference type="PROSITE-ProRule" id="PRU00335"/>
    </source>
</evidence>
<dbReference type="GO" id="GO:0003677">
    <property type="term" value="F:DNA binding"/>
    <property type="evidence" value="ECO:0007669"/>
    <property type="project" value="UniProtKB-UniRule"/>
</dbReference>
<dbReference type="Gene3D" id="1.10.357.10">
    <property type="entry name" value="Tetracycline Repressor, domain 2"/>
    <property type="match status" value="1"/>
</dbReference>
<keyword evidence="3" id="KW-0804">Transcription</keyword>
<dbReference type="Gene3D" id="1.10.10.60">
    <property type="entry name" value="Homeodomain-like"/>
    <property type="match status" value="1"/>
</dbReference>
<comment type="caution">
    <text evidence="6">The sequence shown here is derived from an EMBL/GenBank/DDBJ whole genome shotgun (WGS) entry which is preliminary data.</text>
</comment>
<accession>A0A317PT33</accession>
<sequence>MTPTKTSRPRGRPRGFDPDAAIATAQHLFHARGFDRVSVSDVTDAIGINPPSFYAAFGSKAGLYAQILDRYQHNGALDLDAHLRPDRPVGQALAGLLEEAARQYVADPVATGCLVVEGTRSADDEAREAACVFQRQALEAIHGYIAARHPGEAQALTDFVGITMTGLSAVARRGQGLDRLLSTARLAGLAIAQVLPE</sequence>
<feature type="domain" description="HTH tetR-type" evidence="5">
    <location>
        <begin position="15"/>
        <end position="75"/>
    </location>
</feature>
<dbReference type="PANTHER" id="PTHR47506">
    <property type="entry name" value="TRANSCRIPTIONAL REGULATORY PROTEIN"/>
    <property type="match status" value="1"/>
</dbReference>
<dbReference type="PROSITE" id="PS50977">
    <property type="entry name" value="HTH_TETR_2"/>
    <property type="match status" value="1"/>
</dbReference>
<dbReference type="Pfam" id="PF00440">
    <property type="entry name" value="TetR_N"/>
    <property type="match status" value="1"/>
</dbReference>
<evidence type="ECO:0000313" key="6">
    <source>
        <dbReference type="EMBL" id="PWW03794.1"/>
    </source>
</evidence>
<dbReference type="Proteomes" id="UP000246352">
    <property type="component" value="Unassembled WGS sequence"/>
</dbReference>
<keyword evidence="1" id="KW-0805">Transcription regulation</keyword>
<dbReference type="SUPFAM" id="SSF46689">
    <property type="entry name" value="Homeodomain-like"/>
    <property type="match status" value="1"/>
</dbReference>
<feature type="DNA-binding region" description="H-T-H motif" evidence="4">
    <location>
        <begin position="38"/>
        <end position="57"/>
    </location>
</feature>
<reference evidence="6 7" key="1">
    <citation type="submission" date="2018-05" db="EMBL/GenBank/DDBJ databases">
        <title>Genomic Encyclopedia of Type Strains, Phase IV (KMG-IV): sequencing the most valuable type-strain genomes for metagenomic binning, comparative biology and taxonomic classification.</title>
        <authorList>
            <person name="Goeker M."/>
        </authorList>
    </citation>
    <scope>NUCLEOTIDE SEQUENCE [LARGE SCALE GENOMIC DNA]</scope>
    <source>
        <strain evidence="6 7">DSM 16791</strain>
    </source>
</reference>
<dbReference type="InterPro" id="IPR023772">
    <property type="entry name" value="DNA-bd_HTH_TetR-type_CS"/>
</dbReference>
<organism evidence="6 7">
    <name type="scientific">Hoeflea marina</name>
    <dbReference type="NCBI Taxonomy" id="274592"/>
    <lineage>
        <taxon>Bacteria</taxon>
        <taxon>Pseudomonadati</taxon>
        <taxon>Pseudomonadota</taxon>
        <taxon>Alphaproteobacteria</taxon>
        <taxon>Hyphomicrobiales</taxon>
        <taxon>Rhizobiaceae</taxon>
        <taxon>Hoeflea</taxon>
    </lineage>
</organism>
<evidence type="ECO:0000256" key="3">
    <source>
        <dbReference type="ARBA" id="ARBA00023163"/>
    </source>
</evidence>
<evidence type="ECO:0000313" key="7">
    <source>
        <dbReference type="Proteomes" id="UP000246352"/>
    </source>
</evidence>
<evidence type="ECO:0000256" key="1">
    <source>
        <dbReference type="ARBA" id="ARBA00023015"/>
    </source>
</evidence>
<dbReference type="PANTHER" id="PTHR47506:SF1">
    <property type="entry name" value="HTH-TYPE TRANSCRIPTIONAL REGULATOR YJDC"/>
    <property type="match status" value="1"/>
</dbReference>
<dbReference type="OrthoDB" id="9795242at2"/>
<dbReference type="RefSeq" id="WP_110030305.1">
    <property type="nucleotide sequence ID" value="NZ_QGTR01000001.1"/>
</dbReference>
<keyword evidence="7" id="KW-1185">Reference proteome</keyword>
<keyword evidence="2 4" id="KW-0238">DNA-binding</keyword>
<name>A0A317PT33_9HYPH</name>
<evidence type="ECO:0000256" key="2">
    <source>
        <dbReference type="ARBA" id="ARBA00023125"/>
    </source>
</evidence>
<proteinExistence type="predicted"/>
<dbReference type="EMBL" id="QGTR01000001">
    <property type="protein sequence ID" value="PWW03794.1"/>
    <property type="molecule type" value="Genomic_DNA"/>
</dbReference>
<protein>
    <submittedName>
        <fullName evidence="6">TetR family transcriptional regulator</fullName>
    </submittedName>
</protein>
<dbReference type="InterPro" id="IPR009057">
    <property type="entry name" value="Homeodomain-like_sf"/>
</dbReference>
<dbReference type="SUPFAM" id="SSF48498">
    <property type="entry name" value="Tetracyclin repressor-like, C-terminal domain"/>
    <property type="match status" value="1"/>
</dbReference>
<dbReference type="InterPro" id="IPR001647">
    <property type="entry name" value="HTH_TetR"/>
</dbReference>
<dbReference type="PROSITE" id="PS01081">
    <property type="entry name" value="HTH_TETR_1"/>
    <property type="match status" value="1"/>
</dbReference>
<dbReference type="InterPro" id="IPR036271">
    <property type="entry name" value="Tet_transcr_reg_TetR-rel_C_sf"/>
</dbReference>
<evidence type="ECO:0000259" key="5">
    <source>
        <dbReference type="PROSITE" id="PS50977"/>
    </source>
</evidence>
<gene>
    <name evidence="6" type="ORF">DFR52_101482</name>
</gene>
<dbReference type="AlphaFoldDB" id="A0A317PT33"/>